<sequence>MPASLVTVCHGKCFFGMKENFSDNLKLVIIWGRLNCQGVRKLPNFLCRPTRLVKTVTVLLPISHSRDFSRLCLLSLAISLVYASASRFLTSVPPSASRPDGDGDDDGVEMARQAAFVVARSGARGGSWRRDWSFFFFSLLFLVVFWLQEGGCEIAVCRRLSGGGDGSTTKVRRRRGGTRRWRES</sequence>
<name>A0A0L9T6L8_PHAAN</name>
<dbReference type="Gramene" id="KOM25759">
    <property type="protein sequence ID" value="KOM25759"/>
    <property type="gene ID" value="LR48_Vigan181s003700"/>
</dbReference>
<evidence type="ECO:0000313" key="2">
    <source>
        <dbReference type="EMBL" id="KOM25759.1"/>
    </source>
</evidence>
<evidence type="ECO:0000313" key="3">
    <source>
        <dbReference type="Proteomes" id="UP000053144"/>
    </source>
</evidence>
<organism evidence="2 3">
    <name type="scientific">Phaseolus angularis</name>
    <name type="common">Azuki bean</name>
    <name type="synonym">Vigna angularis</name>
    <dbReference type="NCBI Taxonomy" id="3914"/>
    <lineage>
        <taxon>Eukaryota</taxon>
        <taxon>Viridiplantae</taxon>
        <taxon>Streptophyta</taxon>
        <taxon>Embryophyta</taxon>
        <taxon>Tracheophyta</taxon>
        <taxon>Spermatophyta</taxon>
        <taxon>Magnoliopsida</taxon>
        <taxon>eudicotyledons</taxon>
        <taxon>Gunneridae</taxon>
        <taxon>Pentapetalae</taxon>
        <taxon>rosids</taxon>
        <taxon>fabids</taxon>
        <taxon>Fabales</taxon>
        <taxon>Fabaceae</taxon>
        <taxon>Papilionoideae</taxon>
        <taxon>50 kb inversion clade</taxon>
        <taxon>NPAAA clade</taxon>
        <taxon>indigoferoid/millettioid clade</taxon>
        <taxon>Phaseoleae</taxon>
        <taxon>Vigna</taxon>
    </lineage>
</organism>
<protein>
    <submittedName>
        <fullName evidence="2">Uncharacterized protein</fullName>
    </submittedName>
</protein>
<proteinExistence type="predicted"/>
<accession>A0A0L9T6L8</accession>
<dbReference type="AlphaFoldDB" id="A0A0L9T6L8"/>
<gene>
    <name evidence="2" type="ORF">LR48_Vigan181s003700</name>
</gene>
<reference evidence="3" key="1">
    <citation type="journal article" date="2015" name="Proc. Natl. Acad. Sci. U.S.A.">
        <title>Genome sequencing of adzuki bean (Vigna angularis) provides insight into high starch and low fat accumulation and domestication.</title>
        <authorList>
            <person name="Yang K."/>
            <person name="Tian Z."/>
            <person name="Chen C."/>
            <person name="Luo L."/>
            <person name="Zhao B."/>
            <person name="Wang Z."/>
            <person name="Yu L."/>
            <person name="Li Y."/>
            <person name="Sun Y."/>
            <person name="Li W."/>
            <person name="Chen Y."/>
            <person name="Li Y."/>
            <person name="Zhang Y."/>
            <person name="Ai D."/>
            <person name="Zhao J."/>
            <person name="Shang C."/>
            <person name="Ma Y."/>
            <person name="Wu B."/>
            <person name="Wang M."/>
            <person name="Gao L."/>
            <person name="Sun D."/>
            <person name="Zhang P."/>
            <person name="Guo F."/>
            <person name="Wang W."/>
            <person name="Li Y."/>
            <person name="Wang J."/>
            <person name="Varshney R.K."/>
            <person name="Wang J."/>
            <person name="Ling H.Q."/>
            <person name="Wan P."/>
        </authorList>
    </citation>
    <scope>NUCLEOTIDE SEQUENCE</scope>
    <source>
        <strain evidence="3">cv. Jingnong 6</strain>
    </source>
</reference>
<feature type="compositionally biased region" description="Basic residues" evidence="1">
    <location>
        <begin position="170"/>
        <end position="184"/>
    </location>
</feature>
<evidence type="ECO:0000256" key="1">
    <source>
        <dbReference type="SAM" id="MobiDB-lite"/>
    </source>
</evidence>
<dbReference type="EMBL" id="KQ258286">
    <property type="protein sequence ID" value="KOM25759.1"/>
    <property type="molecule type" value="Genomic_DNA"/>
</dbReference>
<dbReference type="Proteomes" id="UP000053144">
    <property type="component" value="Unassembled WGS sequence"/>
</dbReference>
<feature type="region of interest" description="Disordered" evidence="1">
    <location>
        <begin position="164"/>
        <end position="184"/>
    </location>
</feature>